<dbReference type="EC" id="7.1.1.1" evidence="4 15"/>
<gene>
    <name evidence="18" type="ORF">B5M06_00615</name>
</gene>
<evidence type="ECO:0000313" key="19">
    <source>
        <dbReference type="Proteomes" id="UP000242792"/>
    </source>
</evidence>
<proteinExistence type="inferred from homology"/>
<feature type="domain" description="NADP transhydrogenase beta-like" evidence="17">
    <location>
        <begin position="7"/>
        <end position="465"/>
    </location>
</feature>
<dbReference type="NCBIfam" id="NF006974">
    <property type="entry name" value="PRK09444.1"/>
    <property type="match status" value="1"/>
</dbReference>
<sequence length="469" mass="49276">MSQSLATMAYLGAAILFILSLGGLSNPETSRRGNLFGMLGMAIAILATVFGPRVTTDGIAWIVAALVIGGGIGIYAAKVVKMTQMPELVALMHSLVGLAACLVGFASYVDTSLHLEGAEKIIHEVEIYVGILIGAVTFSGSLIAFGKLNGKIGGKPLLLPARHWLNLVALLVVIHFGREFINAPSVEAGMPALIIMTVIALLFGIHMVMAIGGADMPVVVSMLNSYSGWAAAATGFMLSNDLLIVTGALVGSSGAILSYIMCNAMNRNFISVIAGGFGSGAPKAAAGAAAQPQGEVVAVNSQETAEMLRDAKRVIIVPGYGMAVAQAQHTVFEITKTLREKGVQVQFAIHPVAGRMPGHMNVLLAEAKVPYDIVMEMDEINEDFPDADVVIVIGANDIVNPSAAEDPTSPIAGMPVLEVWKAKHTIVMKRSMASGYAGVDNPLFYKDNNRMLFGDAKKMLDEVLTALRG</sequence>
<feature type="transmembrane region" description="Helical" evidence="16">
    <location>
        <begin position="35"/>
        <end position="52"/>
    </location>
</feature>
<feature type="transmembrane region" description="Helical" evidence="16">
    <location>
        <begin position="127"/>
        <end position="145"/>
    </location>
</feature>
<keyword evidence="7 15" id="KW-0997">Cell inner membrane</keyword>
<dbReference type="AlphaFoldDB" id="A0A1V0BAM9"/>
<dbReference type="GO" id="GO:0008750">
    <property type="term" value="F:proton-translocating NAD(P)+ transhydrogenase activity"/>
    <property type="evidence" value="ECO:0007669"/>
    <property type="project" value="UniProtKB-EC"/>
</dbReference>
<evidence type="ECO:0000313" key="18">
    <source>
        <dbReference type="EMBL" id="AQZ96986.1"/>
    </source>
</evidence>
<comment type="similarity">
    <text evidence="3 15">Belongs to the PNT beta subunit family.</text>
</comment>
<evidence type="ECO:0000256" key="14">
    <source>
        <dbReference type="ARBA" id="ARBA00048202"/>
    </source>
</evidence>
<dbReference type="FunFam" id="3.40.50.1220:FF:000002">
    <property type="entry name" value="NAD(P) transhydrogenase subunit beta"/>
    <property type="match status" value="1"/>
</dbReference>
<keyword evidence="9 15" id="KW-0521">NADP</keyword>
<dbReference type="OrthoDB" id="9763786at2"/>
<evidence type="ECO:0000256" key="6">
    <source>
        <dbReference type="ARBA" id="ARBA00022475"/>
    </source>
</evidence>
<evidence type="ECO:0000256" key="4">
    <source>
        <dbReference type="ARBA" id="ARBA00012943"/>
    </source>
</evidence>
<organism evidence="18 19">
    <name type="scientific">Comamonas kerstersii</name>
    <dbReference type="NCBI Taxonomy" id="225992"/>
    <lineage>
        <taxon>Bacteria</taxon>
        <taxon>Pseudomonadati</taxon>
        <taxon>Pseudomonadota</taxon>
        <taxon>Betaproteobacteria</taxon>
        <taxon>Burkholderiales</taxon>
        <taxon>Comamonadaceae</taxon>
        <taxon>Comamonas</taxon>
    </lineage>
</organism>
<dbReference type="InterPro" id="IPR034300">
    <property type="entry name" value="PNTB-like"/>
</dbReference>
<comment type="catalytic activity">
    <reaction evidence="14 15">
        <text>NAD(+) + NADPH + H(+)(in) = NADH + NADP(+) + H(+)(out)</text>
        <dbReference type="Rhea" id="RHEA:47992"/>
        <dbReference type="ChEBI" id="CHEBI:15378"/>
        <dbReference type="ChEBI" id="CHEBI:57540"/>
        <dbReference type="ChEBI" id="CHEBI:57783"/>
        <dbReference type="ChEBI" id="CHEBI:57945"/>
        <dbReference type="ChEBI" id="CHEBI:58349"/>
        <dbReference type="EC" id="7.1.1.1"/>
    </reaction>
</comment>
<evidence type="ECO:0000256" key="5">
    <source>
        <dbReference type="ARBA" id="ARBA00014581"/>
    </source>
</evidence>
<evidence type="ECO:0000256" key="3">
    <source>
        <dbReference type="ARBA" id="ARBA00007919"/>
    </source>
</evidence>
<comment type="function">
    <text evidence="1 15">The transhydrogenation between NADH and NADP is coupled to respiration and ATP hydrolysis and functions as a proton pump across the membrane.</text>
</comment>
<dbReference type="InterPro" id="IPR029035">
    <property type="entry name" value="DHS-like_NAD/FAD-binding_dom"/>
</dbReference>
<keyword evidence="6 15" id="KW-1003">Cell membrane</keyword>
<evidence type="ECO:0000256" key="1">
    <source>
        <dbReference type="ARBA" id="ARBA00003943"/>
    </source>
</evidence>
<keyword evidence="13 15" id="KW-0472">Membrane</keyword>
<protein>
    <recommendedName>
        <fullName evidence="5 15">NAD(P) transhydrogenase subunit beta</fullName>
        <ecNumber evidence="4 15">7.1.1.1</ecNumber>
    </recommendedName>
    <alternativeName>
        <fullName evidence="15">Nicotinamide nucleotide transhydrogenase subunit beta</fullName>
    </alternativeName>
</protein>
<feature type="transmembrane region" description="Helical" evidence="16">
    <location>
        <begin position="6"/>
        <end position="23"/>
    </location>
</feature>
<dbReference type="RefSeq" id="WP_054064948.1">
    <property type="nucleotide sequence ID" value="NZ_CP020121.1"/>
</dbReference>
<dbReference type="InterPro" id="IPR012136">
    <property type="entry name" value="NADH_DH_b"/>
</dbReference>
<name>A0A1V0BAM9_9BURK</name>
<comment type="subcellular location">
    <subcellularLocation>
        <location evidence="2">Cell inner membrane</location>
        <topology evidence="2">Multi-pass membrane protein</topology>
    </subcellularLocation>
</comment>
<feature type="transmembrane region" description="Helical" evidence="16">
    <location>
        <begin position="58"/>
        <end position="76"/>
    </location>
</feature>
<evidence type="ECO:0000256" key="12">
    <source>
        <dbReference type="ARBA" id="ARBA00023027"/>
    </source>
</evidence>
<dbReference type="GO" id="GO:0050661">
    <property type="term" value="F:NADP binding"/>
    <property type="evidence" value="ECO:0007669"/>
    <property type="project" value="InterPro"/>
</dbReference>
<evidence type="ECO:0000256" key="10">
    <source>
        <dbReference type="ARBA" id="ARBA00022967"/>
    </source>
</evidence>
<accession>A0A1V0BAM9</accession>
<dbReference type="SUPFAM" id="SSF52467">
    <property type="entry name" value="DHS-like NAD/FAD-binding domain"/>
    <property type="match status" value="1"/>
</dbReference>
<evidence type="ECO:0000256" key="16">
    <source>
        <dbReference type="SAM" id="Phobius"/>
    </source>
</evidence>
<feature type="transmembrane region" description="Helical" evidence="16">
    <location>
        <begin position="88"/>
        <end position="107"/>
    </location>
</feature>
<evidence type="ECO:0000256" key="11">
    <source>
        <dbReference type="ARBA" id="ARBA00022989"/>
    </source>
</evidence>
<evidence type="ECO:0000256" key="13">
    <source>
        <dbReference type="ARBA" id="ARBA00023136"/>
    </source>
</evidence>
<dbReference type="Proteomes" id="UP000242792">
    <property type="component" value="Chromosome"/>
</dbReference>
<dbReference type="Pfam" id="PF02233">
    <property type="entry name" value="PNTB"/>
    <property type="match status" value="1"/>
</dbReference>
<dbReference type="PANTHER" id="PTHR44758">
    <property type="entry name" value="NAD(P) TRANSHYDROGENASE SUBUNIT BETA"/>
    <property type="match status" value="1"/>
</dbReference>
<feature type="transmembrane region" description="Helical" evidence="16">
    <location>
        <begin position="218"/>
        <end position="236"/>
    </location>
</feature>
<evidence type="ECO:0000256" key="9">
    <source>
        <dbReference type="ARBA" id="ARBA00022857"/>
    </source>
</evidence>
<dbReference type="KEGG" id="cke:B5M06_00615"/>
<feature type="transmembrane region" description="Helical" evidence="16">
    <location>
        <begin position="242"/>
        <end position="262"/>
    </location>
</feature>
<dbReference type="GO" id="GO:0005886">
    <property type="term" value="C:plasma membrane"/>
    <property type="evidence" value="ECO:0007669"/>
    <property type="project" value="UniProtKB-SubCell"/>
</dbReference>
<keyword evidence="10 15" id="KW-1278">Translocase</keyword>
<dbReference type="EMBL" id="CP020121">
    <property type="protein sequence ID" value="AQZ96986.1"/>
    <property type="molecule type" value="Genomic_DNA"/>
</dbReference>
<feature type="transmembrane region" description="Helical" evidence="16">
    <location>
        <begin position="188"/>
        <end position="211"/>
    </location>
</feature>
<evidence type="ECO:0000259" key="17">
    <source>
        <dbReference type="Pfam" id="PF02233"/>
    </source>
</evidence>
<evidence type="ECO:0000256" key="15">
    <source>
        <dbReference type="PIRNR" id="PIRNR000204"/>
    </source>
</evidence>
<dbReference type="Gene3D" id="3.40.50.1220">
    <property type="entry name" value="TPP-binding domain"/>
    <property type="match status" value="1"/>
</dbReference>
<feature type="transmembrane region" description="Helical" evidence="16">
    <location>
        <begin position="157"/>
        <end position="176"/>
    </location>
</feature>
<keyword evidence="8 16" id="KW-0812">Transmembrane</keyword>
<keyword evidence="12 15" id="KW-0520">NAD</keyword>
<evidence type="ECO:0000256" key="2">
    <source>
        <dbReference type="ARBA" id="ARBA00004429"/>
    </source>
</evidence>
<keyword evidence="11 16" id="KW-1133">Transmembrane helix</keyword>
<evidence type="ECO:0000256" key="8">
    <source>
        <dbReference type="ARBA" id="ARBA00022692"/>
    </source>
</evidence>
<dbReference type="PANTHER" id="PTHR44758:SF1">
    <property type="entry name" value="NAD(P) TRANSHYDROGENASE SUBUNIT BETA"/>
    <property type="match status" value="1"/>
</dbReference>
<dbReference type="GeneID" id="83037817"/>
<evidence type="ECO:0000256" key="7">
    <source>
        <dbReference type="ARBA" id="ARBA00022519"/>
    </source>
</evidence>
<dbReference type="PIRSF" id="PIRSF000204">
    <property type="entry name" value="PNTB"/>
    <property type="match status" value="1"/>
</dbReference>
<reference evidence="18 19" key="1">
    <citation type="submission" date="2017-03" db="EMBL/GenBank/DDBJ databases">
        <title>Rapid Whole Genome Sequencing of Comamonas kerstersii Causing Continuous ambulatory Peritoneal Dialysis-Associated Peritonitis.</title>
        <authorList>
            <person name="Zheng B."/>
        </authorList>
    </citation>
    <scope>NUCLEOTIDE SEQUENCE [LARGE SCALE GENOMIC DNA]</scope>
    <source>
        <strain evidence="18 19">8943</strain>
    </source>
</reference>